<evidence type="ECO:0008006" key="3">
    <source>
        <dbReference type="Google" id="ProtNLM"/>
    </source>
</evidence>
<sequence length="133" mass="14625">MTKGPEGQALSAYRAMWRDLTVASLTSNAASASLDDHARDGALELMKYGLKNAKKEKLVSKGAPLLDPQVVSTIGSEVKLRDCVDDRNWLQYKLNGELKNDVPGGHFRTDAKVRRVGGVWKVSYLYMHEAGSC</sequence>
<evidence type="ECO:0000313" key="1">
    <source>
        <dbReference type="EMBL" id="MDT0547704.1"/>
    </source>
</evidence>
<organism evidence="1 2">
    <name type="scientific">Streptomyces lonegramiae</name>
    <dbReference type="NCBI Taxonomy" id="3075524"/>
    <lineage>
        <taxon>Bacteria</taxon>
        <taxon>Bacillati</taxon>
        <taxon>Actinomycetota</taxon>
        <taxon>Actinomycetes</taxon>
        <taxon>Kitasatosporales</taxon>
        <taxon>Streptomycetaceae</taxon>
        <taxon>Streptomyces</taxon>
    </lineage>
</organism>
<accession>A0ABU2XP50</accession>
<dbReference type="RefSeq" id="WP_311728227.1">
    <property type="nucleotide sequence ID" value="NZ_JAVRFD010000021.1"/>
</dbReference>
<keyword evidence="2" id="KW-1185">Reference proteome</keyword>
<name>A0ABU2XP50_9ACTN</name>
<reference evidence="1" key="1">
    <citation type="submission" date="2024-05" db="EMBL/GenBank/DDBJ databases">
        <title>30 novel species of actinomycetes from the DSMZ collection.</title>
        <authorList>
            <person name="Nouioui I."/>
        </authorList>
    </citation>
    <scope>NUCLEOTIDE SEQUENCE</scope>
    <source>
        <strain evidence="1">DSM 41529</strain>
    </source>
</reference>
<comment type="caution">
    <text evidence="1">The sequence shown here is derived from an EMBL/GenBank/DDBJ whole genome shotgun (WGS) entry which is preliminary data.</text>
</comment>
<evidence type="ECO:0000313" key="2">
    <source>
        <dbReference type="Proteomes" id="UP001180754"/>
    </source>
</evidence>
<protein>
    <recommendedName>
        <fullName evidence="3">SnoaL-like domain-containing protein</fullName>
    </recommendedName>
</protein>
<dbReference type="EMBL" id="JAVRFD010000021">
    <property type="protein sequence ID" value="MDT0547704.1"/>
    <property type="molecule type" value="Genomic_DNA"/>
</dbReference>
<gene>
    <name evidence="1" type="ORF">RND15_34180</name>
</gene>
<dbReference type="Proteomes" id="UP001180754">
    <property type="component" value="Unassembled WGS sequence"/>
</dbReference>
<proteinExistence type="predicted"/>